<dbReference type="InterPro" id="IPR013783">
    <property type="entry name" value="Ig-like_fold"/>
</dbReference>
<dbReference type="EMBL" id="LRDH01000110">
    <property type="protein sequence ID" value="PPV14250.1"/>
    <property type="molecule type" value="Genomic_DNA"/>
</dbReference>
<dbReference type="InterPro" id="IPR049117">
    <property type="entry name" value="pulA_all-beta"/>
</dbReference>
<dbReference type="Proteomes" id="UP000238081">
    <property type="component" value="Unassembled WGS sequence"/>
</dbReference>
<dbReference type="InterPro" id="IPR017853">
    <property type="entry name" value="GH"/>
</dbReference>
<dbReference type="InterPro" id="IPR013780">
    <property type="entry name" value="Glyco_hydro_b"/>
</dbReference>
<dbReference type="SUPFAM" id="SSF51445">
    <property type="entry name" value="(Trans)glycosidases"/>
    <property type="match status" value="1"/>
</dbReference>
<feature type="domain" description="Glycosyl hydrolase family 13 catalytic" evidence="2">
    <location>
        <begin position="183"/>
        <end position="555"/>
    </location>
</feature>
<protein>
    <submittedName>
        <fullName evidence="3">Pullulanase</fullName>
    </submittedName>
</protein>
<evidence type="ECO:0000313" key="4">
    <source>
        <dbReference type="Proteomes" id="UP000238081"/>
    </source>
</evidence>
<dbReference type="GO" id="GO:0004553">
    <property type="term" value="F:hydrolase activity, hydrolyzing O-glycosyl compounds"/>
    <property type="evidence" value="ECO:0007669"/>
    <property type="project" value="InterPro"/>
</dbReference>
<sequence>MKPLDYKKYYSSEEFKEKYLYDKDDLGITYTKEKTIFKIWAPTAESVVLRLYKTGSDEEKDAEDLGIFYMEKCDKGIWKKELIGDLNKVYYDYKIQVDGKVNETADIYAVGCGVNGKRSMIVDMKETNPEGFETDVFGVKNYDSTIIYELHIKDFSYDENSGISPEHRGKYLAFTEKGTTLKNDGIHKTGIDYLKELGVSHVQLMPCFDYGSVDESGDDEQFNWGYDPLNYNVPEGSYATDPYDGMVRIKEFKEMILALHNAGIRVVMDVVYNHTYSLDSWFQKTVPYYYYRINDDGTLSNGSACGNDTASERYMFGQYIKKSILHWVKEYHIDGFRFDLMALHNVDLINEIRSELDKLPDGKNILMYGEPWRASSSNMENGAVPALKENIQYLDEGVGIFCDDTRDAIKGHVFYGEIPGFVNGASDLEKKIQSSVVCYCDNSEEYTPKSPAQIISYVSAHDNFTLYDKLIETMRENKDYSIKDKELIEINKLTAAIVFTCMGNIFIQAGEEFARTKKGEDNSYNLSADLNKLDWSRAYEYHELVEYYKGLIELRKKIKNLYINTADCVKNVKFIETKIENVVAFTIKNKNSNDGLWNELYVVYNSSEKDVKLDIPDGKWQLLINKDSSEIFKTKVEFKDEINILEKSAVILGRKIQ</sequence>
<dbReference type="InterPro" id="IPR011840">
    <property type="entry name" value="PulA_typeI"/>
</dbReference>
<dbReference type="Pfam" id="PF02922">
    <property type="entry name" value="CBM_48"/>
    <property type="match status" value="1"/>
</dbReference>
<dbReference type="InterPro" id="IPR004193">
    <property type="entry name" value="Glyco_hydro_13_N"/>
</dbReference>
<evidence type="ECO:0000256" key="1">
    <source>
        <dbReference type="ARBA" id="ARBA00008061"/>
    </source>
</evidence>
<gene>
    <name evidence="3" type="ORF">AWN73_14285</name>
</gene>
<dbReference type="InterPro" id="IPR014756">
    <property type="entry name" value="Ig_E-set"/>
</dbReference>
<proteinExistence type="inferred from homology"/>
<evidence type="ECO:0000259" key="2">
    <source>
        <dbReference type="SMART" id="SM00642"/>
    </source>
</evidence>
<dbReference type="PANTHER" id="PTHR43002">
    <property type="entry name" value="GLYCOGEN DEBRANCHING ENZYME"/>
    <property type="match status" value="1"/>
</dbReference>
<dbReference type="Gene3D" id="2.60.40.1180">
    <property type="entry name" value="Golgi alpha-mannosidase II"/>
    <property type="match status" value="1"/>
</dbReference>
<dbReference type="CDD" id="cd02860">
    <property type="entry name" value="E_set_Pullulanase"/>
    <property type="match status" value="1"/>
</dbReference>
<dbReference type="InterPro" id="IPR006047">
    <property type="entry name" value="GH13_cat_dom"/>
</dbReference>
<dbReference type="Pfam" id="PF00128">
    <property type="entry name" value="Alpha-amylase"/>
    <property type="match status" value="1"/>
</dbReference>
<comment type="similarity">
    <text evidence="1">Belongs to the glycosyl hydrolase 13 family.</text>
</comment>
<accession>A0A2S7F9W1</accession>
<dbReference type="SUPFAM" id="SSF81296">
    <property type="entry name" value="E set domains"/>
    <property type="match status" value="1"/>
</dbReference>
<dbReference type="SMART" id="SM00642">
    <property type="entry name" value="Aamy"/>
    <property type="match status" value="1"/>
</dbReference>
<reference evidence="3 4" key="1">
    <citation type="submission" date="2016-01" db="EMBL/GenBank/DDBJ databases">
        <title>Characterization of the Clostridium difficile lineages that are prevalent in Hong Kong and China.</title>
        <authorList>
            <person name="Kwok J.S.-L."/>
            <person name="Lam W.-Y."/>
            <person name="Ip M."/>
            <person name="Chan T.-F."/>
            <person name="Hawkey P.M."/>
            <person name="Tsui S.K.-W."/>
        </authorList>
    </citation>
    <scope>NUCLEOTIDE SEQUENCE [LARGE SCALE GENOMIC DNA]</scope>
    <source>
        <strain evidence="3 4">300064</strain>
    </source>
</reference>
<dbReference type="Gene3D" id="2.60.40.10">
    <property type="entry name" value="Immunoglobulins"/>
    <property type="match status" value="1"/>
</dbReference>
<dbReference type="CDD" id="cd11341">
    <property type="entry name" value="AmyAc_Pullulanase_LD-like"/>
    <property type="match status" value="1"/>
</dbReference>
<name>A0A2S7F9W1_CLOBU</name>
<comment type="caution">
    <text evidence="3">The sequence shown here is derived from an EMBL/GenBank/DDBJ whole genome shotgun (WGS) entry which is preliminary data.</text>
</comment>
<dbReference type="AlphaFoldDB" id="A0A2S7F9W1"/>
<dbReference type="RefSeq" id="WP_043662055.1">
    <property type="nucleotide sequence ID" value="NZ_JSEG01000002.1"/>
</dbReference>
<organism evidence="3 4">
    <name type="scientific">Clostridium butyricum</name>
    <dbReference type="NCBI Taxonomy" id="1492"/>
    <lineage>
        <taxon>Bacteria</taxon>
        <taxon>Bacillati</taxon>
        <taxon>Bacillota</taxon>
        <taxon>Clostridia</taxon>
        <taxon>Eubacteriales</taxon>
        <taxon>Clostridiaceae</taxon>
        <taxon>Clostridium</taxon>
    </lineage>
</organism>
<dbReference type="NCBIfam" id="TIGR02104">
    <property type="entry name" value="pulA_typeI"/>
    <property type="match status" value="1"/>
</dbReference>
<dbReference type="Pfam" id="PF21653">
    <property type="entry name" value="pulA_all-beta"/>
    <property type="match status" value="1"/>
</dbReference>
<dbReference type="Gene3D" id="3.20.20.80">
    <property type="entry name" value="Glycosidases"/>
    <property type="match status" value="1"/>
</dbReference>
<dbReference type="GO" id="GO:0005975">
    <property type="term" value="P:carbohydrate metabolic process"/>
    <property type="evidence" value="ECO:0007669"/>
    <property type="project" value="InterPro"/>
</dbReference>
<evidence type="ECO:0000313" key="3">
    <source>
        <dbReference type="EMBL" id="PPV14250.1"/>
    </source>
</evidence>